<comment type="caution">
    <text evidence="1">The sequence shown here is derived from an EMBL/GenBank/DDBJ whole genome shotgun (WGS) entry which is preliminary data.</text>
</comment>
<protein>
    <submittedName>
        <fullName evidence="1">Uncharacterized protein</fullName>
    </submittedName>
</protein>
<evidence type="ECO:0000313" key="1">
    <source>
        <dbReference type="EMBL" id="KAK2623514.1"/>
    </source>
</evidence>
<sequence length="81" mass="9689">MCGYTQVEYRCYHHRYIVRAWCKRYQDTHQRCPPILVGMKWRPDEECGDCRQQPVTNQLSILGASVLKKRYANLQGFIPRQ</sequence>
<dbReference type="Proteomes" id="UP001285354">
    <property type="component" value="Unassembled WGS sequence"/>
</dbReference>
<dbReference type="EMBL" id="JAUBYV010000013">
    <property type="protein sequence ID" value="KAK2623514.1"/>
    <property type="molecule type" value="Genomic_DNA"/>
</dbReference>
<evidence type="ECO:0000313" key="2">
    <source>
        <dbReference type="Proteomes" id="UP001285354"/>
    </source>
</evidence>
<keyword evidence="2" id="KW-1185">Reference proteome</keyword>
<reference evidence="1" key="1">
    <citation type="submission" date="2023-06" db="EMBL/GenBank/DDBJ databases">
        <title>Draft genome of Marssonina rosae.</title>
        <authorList>
            <person name="Cheng Q."/>
        </authorList>
    </citation>
    <scope>NUCLEOTIDE SEQUENCE</scope>
    <source>
        <strain evidence="1">R4</strain>
    </source>
</reference>
<accession>A0AAD9SV53</accession>
<gene>
    <name evidence="1" type="ORF">QTJ16_007068</name>
</gene>
<proteinExistence type="predicted"/>
<organism evidence="1 2">
    <name type="scientific">Diplocarpon rosae</name>
    <dbReference type="NCBI Taxonomy" id="946125"/>
    <lineage>
        <taxon>Eukaryota</taxon>
        <taxon>Fungi</taxon>
        <taxon>Dikarya</taxon>
        <taxon>Ascomycota</taxon>
        <taxon>Pezizomycotina</taxon>
        <taxon>Leotiomycetes</taxon>
        <taxon>Helotiales</taxon>
        <taxon>Drepanopezizaceae</taxon>
        <taxon>Diplocarpon</taxon>
    </lineage>
</organism>
<dbReference type="AlphaFoldDB" id="A0AAD9SV53"/>
<name>A0AAD9SV53_9HELO</name>